<dbReference type="RefSeq" id="WP_188978981.1">
    <property type="nucleotide sequence ID" value="NZ_BMPD01000005.1"/>
</dbReference>
<reference evidence="2" key="2">
    <citation type="submission" date="2020-09" db="EMBL/GenBank/DDBJ databases">
        <authorList>
            <person name="Sun Q."/>
            <person name="Ohkuma M."/>
        </authorList>
    </citation>
    <scope>NUCLEOTIDE SEQUENCE</scope>
    <source>
        <strain evidence="2">JCM 19018</strain>
    </source>
</reference>
<proteinExistence type="predicted"/>
<feature type="compositionally biased region" description="Acidic residues" evidence="1">
    <location>
        <begin position="314"/>
        <end position="327"/>
    </location>
</feature>
<feature type="compositionally biased region" description="Polar residues" evidence="1">
    <location>
        <begin position="346"/>
        <end position="355"/>
    </location>
</feature>
<organism evidence="2 3">
    <name type="scientific">Haloarcula sebkhae</name>
    <dbReference type="NCBI Taxonomy" id="932660"/>
    <lineage>
        <taxon>Archaea</taxon>
        <taxon>Methanobacteriati</taxon>
        <taxon>Methanobacteriota</taxon>
        <taxon>Stenosarchaea group</taxon>
        <taxon>Halobacteria</taxon>
        <taxon>Halobacteriales</taxon>
        <taxon>Haloarculaceae</taxon>
        <taxon>Haloarcula</taxon>
    </lineage>
</organism>
<reference evidence="2" key="1">
    <citation type="journal article" date="2014" name="Int. J. Syst. Evol. Microbiol.">
        <title>Complete genome sequence of Corynebacterium casei LMG S-19264T (=DSM 44701T), isolated from a smear-ripened cheese.</title>
        <authorList>
            <consortium name="US DOE Joint Genome Institute (JGI-PGF)"/>
            <person name="Walter F."/>
            <person name="Albersmeier A."/>
            <person name="Kalinowski J."/>
            <person name="Ruckert C."/>
        </authorList>
    </citation>
    <scope>NUCLEOTIDE SEQUENCE</scope>
    <source>
        <strain evidence="2">JCM 19018</strain>
    </source>
</reference>
<dbReference type="Proteomes" id="UP000614221">
    <property type="component" value="Unassembled WGS sequence"/>
</dbReference>
<protein>
    <submittedName>
        <fullName evidence="2">Uncharacterized protein</fullName>
    </submittedName>
</protein>
<feature type="compositionally biased region" description="Basic and acidic residues" evidence="1">
    <location>
        <begin position="298"/>
        <end position="313"/>
    </location>
</feature>
<accession>A0A830F0C8</accession>
<evidence type="ECO:0000313" key="3">
    <source>
        <dbReference type="Proteomes" id="UP000614221"/>
    </source>
</evidence>
<dbReference type="AlphaFoldDB" id="A0A830F0C8"/>
<feature type="region of interest" description="Disordered" evidence="1">
    <location>
        <begin position="296"/>
        <end position="445"/>
    </location>
</feature>
<evidence type="ECO:0000256" key="1">
    <source>
        <dbReference type="SAM" id="MobiDB-lite"/>
    </source>
</evidence>
<sequence>MTDTDDPQHRVYHQSDADQITVRDADDGEDGVMTVRMPLASTGEVRNNGDDPLTREELEGMARQINAGGEPTFLDHGSNMELGGSRYSAVGKIGGWREADVEYDAGDDGSDLLMADARMMDPETLPDSTGSLREALAAIKSQVERDMNLSSSIGWRDDDSFPGGVDLMEASIVGIPADPRTTSQSAAEAMARAAVGNRPDADAEQLVDAFRAVVMGPDSDERHLSDQQAETAEQLVNAYRDEQGDGSVENFESWLWSVARHQFDDNEFHAAHTALEEYFRETTPLDEPISERFMPFLTDRDSGDEGSDARDSVTDPDNDSSGDDPDGTQDGQDGMDAADYRESMLEMQQQQTETLSALAEALREDGDDEDDDDDDDDDDGDMDDQSAADAGDGDTQSLTVDGEEFTADDIRNLHDGLDDTDPDVETDDDRGTDTDDQTANPQELL</sequence>
<feature type="compositionally biased region" description="Basic and acidic residues" evidence="1">
    <location>
        <begin position="408"/>
        <end position="417"/>
    </location>
</feature>
<dbReference type="OrthoDB" id="384047at2157"/>
<feature type="compositionally biased region" description="Acidic residues" evidence="1">
    <location>
        <begin position="418"/>
        <end position="436"/>
    </location>
</feature>
<name>A0A830F0C8_9EURY</name>
<feature type="compositionally biased region" description="Low complexity" evidence="1">
    <location>
        <begin position="328"/>
        <end position="337"/>
    </location>
</feature>
<feature type="region of interest" description="Disordered" evidence="1">
    <location>
        <begin position="1"/>
        <end position="31"/>
    </location>
</feature>
<comment type="caution">
    <text evidence="2">The sequence shown here is derived from an EMBL/GenBank/DDBJ whole genome shotgun (WGS) entry which is preliminary data.</text>
</comment>
<feature type="compositionally biased region" description="Acidic residues" evidence="1">
    <location>
        <begin position="365"/>
        <end position="386"/>
    </location>
</feature>
<dbReference type="EMBL" id="BMPD01000005">
    <property type="protein sequence ID" value="GGK74592.1"/>
    <property type="molecule type" value="Genomic_DNA"/>
</dbReference>
<gene>
    <name evidence="2" type="ORF">GCM10009067_28490</name>
</gene>
<feature type="compositionally biased region" description="Basic and acidic residues" evidence="1">
    <location>
        <begin position="1"/>
        <end position="25"/>
    </location>
</feature>
<evidence type="ECO:0000313" key="2">
    <source>
        <dbReference type="EMBL" id="GGK74592.1"/>
    </source>
</evidence>